<accession>A0A2H4U7T8</accession>
<dbReference type="Proteomes" id="UP000232133">
    <property type="component" value="Chromosome"/>
</dbReference>
<dbReference type="InterPro" id="IPR008964">
    <property type="entry name" value="Invasin/intimin_cell_adhesion"/>
</dbReference>
<dbReference type="InterPro" id="IPR008969">
    <property type="entry name" value="CarboxyPept-like_regulatory"/>
</dbReference>
<reference evidence="1 2" key="1">
    <citation type="submission" date="2016-10" db="EMBL/GenBank/DDBJ databases">
        <authorList>
            <person name="Varghese N."/>
        </authorList>
    </citation>
    <scope>NUCLEOTIDE SEQUENCE [LARGE SCALE GENOMIC DNA]</scope>
    <source>
        <strain evidence="1 2">KB11</strain>
    </source>
</reference>
<dbReference type="SUPFAM" id="SSF49373">
    <property type="entry name" value="Invasin/intimin cell-adhesion fragments"/>
    <property type="match status" value="1"/>
</dbReference>
<dbReference type="EMBL" id="CP017803">
    <property type="protein sequence ID" value="ATZ60167.1"/>
    <property type="molecule type" value="Genomic_DNA"/>
</dbReference>
<protein>
    <submittedName>
        <fullName evidence="1">Adhesin</fullName>
    </submittedName>
</protein>
<dbReference type="RefSeq" id="WP_004035722.1">
    <property type="nucleotide sequence ID" value="NZ_CP017803.1"/>
</dbReference>
<evidence type="ECO:0000313" key="1">
    <source>
        <dbReference type="EMBL" id="ATZ60167.1"/>
    </source>
</evidence>
<dbReference type="InterPro" id="IPR013783">
    <property type="entry name" value="Ig-like_fold"/>
</dbReference>
<evidence type="ECO:0000313" key="2">
    <source>
        <dbReference type="Proteomes" id="UP000232133"/>
    </source>
</evidence>
<gene>
    <name evidence="1" type="ORF">BK798_06920</name>
</gene>
<sequence length="620" mass="69026">MKNLIFKKQLIILISVFILVAGISAVSANENTTDLHQSMEAYDNNVINTDLEVDDNNIIQPNNTDVKSNVSIDINNFEMYYKNGTKLTGKLLDNNSNPIINQTVSITINGVSYNKITDGNGTFGMNINLDPNVYNFTVAYNGSDIYNSAFKNAKVTVLSVIKSNDLVKYYKNESQFYATLLDEKGNPIANNTAVQFNVNGVFYTRYTNENGTAKLNIKLYPEHYIITIIHPKGEKKGYNITVLPTIISKDLVKYYKNESQFYATFLNGQGKPIANNTEVHFNVNGVFYTSYTNENGTAKLNINLYPGNYIITSMHPDGFQMGVNIFVNKTLITYDISQPCNKTGTATFNAEVLDGQGRPLSNASVTFLIAGKVLTKITDEKGIASINIKAYPGVYTITTTYNGYSVGKTLEIYNNETGFKRYNLGSNENGTVHLYKSIGNTSSNVRIAYIIGVHITENAVHKALFDELTNKSSELNYCYDIYKINVVPIGKPIDDINRMRGQLLGRDYVVPEAIKNNYSLVVDVHSNQGGAYVITNFAFAPAQDNVSKAIATKIINDNPGLQEYFPASQTSPAYVTLPIQRSGTPTVLYETYKYEDYNNVTVPYVDLLIESVDTIFDYIS</sequence>
<name>A0A2H4U7T8_METSM</name>
<organism evidence="1 2">
    <name type="scientific">Methanobrevibacter smithii</name>
    <dbReference type="NCBI Taxonomy" id="2173"/>
    <lineage>
        <taxon>Archaea</taxon>
        <taxon>Methanobacteriati</taxon>
        <taxon>Methanobacteriota</taxon>
        <taxon>Methanomada group</taxon>
        <taxon>Methanobacteria</taxon>
        <taxon>Methanobacteriales</taxon>
        <taxon>Methanobacteriaceae</taxon>
        <taxon>Methanobrevibacter</taxon>
    </lineage>
</organism>
<dbReference type="Gene3D" id="2.60.40.10">
    <property type="entry name" value="Immunoglobulins"/>
    <property type="match status" value="2"/>
</dbReference>
<dbReference type="SUPFAM" id="SSF49464">
    <property type="entry name" value="Carboxypeptidase regulatory domain-like"/>
    <property type="match status" value="1"/>
</dbReference>
<dbReference type="AlphaFoldDB" id="A0A2H4U7T8"/>
<dbReference type="GeneID" id="35119097"/>
<proteinExistence type="predicted"/>